<dbReference type="EMBL" id="CAXHTB010000011">
    <property type="protein sequence ID" value="CAL0315788.1"/>
    <property type="molecule type" value="Genomic_DNA"/>
</dbReference>
<sequence>MPSILAHPLLMKIITLFENIINVKCSSSSWEQPSQFLSLFLYCLSHPFLLLVYYFPSYKNTHFRS</sequence>
<reference evidence="2 3" key="1">
    <citation type="submission" date="2024-03" db="EMBL/GenBank/DDBJ databases">
        <authorList>
            <person name="Martinez-Hernandez J."/>
        </authorList>
    </citation>
    <scope>NUCLEOTIDE SEQUENCE [LARGE SCALE GENOMIC DNA]</scope>
</reference>
<evidence type="ECO:0000313" key="2">
    <source>
        <dbReference type="EMBL" id="CAL0315788.1"/>
    </source>
</evidence>
<keyword evidence="1" id="KW-1133">Transmembrane helix</keyword>
<evidence type="ECO:0000256" key="1">
    <source>
        <dbReference type="SAM" id="Phobius"/>
    </source>
</evidence>
<feature type="transmembrane region" description="Helical" evidence="1">
    <location>
        <begin position="36"/>
        <end position="55"/>
    </location>
</feature>
<dbReference type="Proteomes" id="UP001497480">
    <property type="component" value="Unassembled WGS sequence"/>
</dbReference>
<accession>A0AAV1X3T0</accession>
<keyword evidence="3" id="KW-1185">Reference proteome</keyword>
<evidence type="ECO:0000313" key="3">
    <source>
        <dbReference type="Proteomes" id="UP001497480"/>
    </source>
</evidence>
<protein>
    <submittedName>
        <fullName evidence="2">Uncharacterized protein</fullName>
    </submittedName>
</protein>
<dbReference type="AlphaFoldDB" id="A0AAV1X3T0"/>
<gene>
    <name evidence="2" type="ORF">LLUT_LOCUS16848</name>
</gene>
<comment type="caution">
    <text evidence="2">The sequence shown here is derived from an EMBL/GenBank/DDBJ whole genome shotgun (WGS) entry which is preliminary data.</text>
</comment>
<organism evidence="2 3">
    <name type="scientific">Lupinus luteus</name>
    <name type="common">European yellow lupine</name>
    <dbReference type="NCBI Taxonomy" id="3873"/>
    <lineage>
        <taxon>Eukaryota</taxon>
        <taxon>Viridiplantae</taxon>
        <taxon>Streptophyta</taxon>
        <taxon>Embryophyta</taxon>
        <taxon>Tracheophyta</taxon>
        <taxon>Spermatophyta</taxon>
        <taxon>Magnoliopsida</taxon>
        <taxon>eudicotyledons</taxon>
        <taxon>Gunneridae</taxon>
        <taxon>Pentapetalae</taxon>
        <taxon>rosids</taxon>
        <taxon>fabids</taxon>
        <taxon>Fabales</taxon>
        <taxon>Fabaceae</taxon>
        <taxon>Papilionoideae</taxon>
        <taxon>50 kb inversion clade</taxon>
        <taxon>genistoids sensu lato</taxon>
        <taxon>core genistoids</taxon>
        <taxon>Genisteae</taxon>
        <taxon>Lupinus</taxon>
    </lineage>
</organism>
<keyword evidence="1" id="KW-0472">Membrane</keyword>
<keyword evidence="1" id="KW-0812">Transmembrane</keyword>
<proteinExistence type="predicted"/>
<name>A0AAV1X3T0_LUPLU</name>